<sequence length="79" mass="8543">MADAHMVTVAISELLRRGNGCEAVTATRGEFFFHMAAMLDLVAVVLGELLGEHAELTVRAREHAARYREHGTAILGPLA</sequence>
<dbReference type="Proteomes" id="UP001500729">
    <property type="component" value="Unassembled WGS sequence"/>
</dbReference>
<protein>
    <submittedName>
        <fullName evidence="1">Uncharacterized protein</fullName>
    </submittedName>
</protein>
<evidence type="ECO:0000313" key="2">
    <source>
        <dbReference type="Proteomes" id="UP001500729"/>
    </source>
</evidence>
<accession>A0ABN1BY63</accession>
<proteinExistence type="predicted"/>
<organism evidence="1 2">
    <name type="scientific">Saccharopolyspora erythraea</name>
    <name type="common">Streptomyces erythraeus</name>
    <dbReference type="NCBI Taxonomy" id="1836"/>
    <lineage>
        <taxon>Bacteria</taxon>
        <taxon>Bacillati</taxon>
        <taxon>Actinomycetota</taxon>
        <taxon>Actinomycetes</taxon>
        <taxon>Pseudonocardiales</taxon>
        <taxon>Pseudonocardiaceae</taxon>
        <taxon>Saccharopolyspora</taxon>
    </lineage>
</organism>
<gene>
    <name evidence="1" type="ORF">GCM10009533_02540</name>
</gene>
<reference evidence="1 2" key="1">
    <citation type="journal article" date="2019" name="Int. J. Syst. Evol. Microbiol.">
        <title>The Global Catalogue of Microorganisms (GCM) 10K type strain sequencing project: providing services to taxonomists for standard genome sequencing and annotation.</title>
        <authorList>
            <consortium name="The Broad Institute Genomics Platform"/>
            <consortium name="The Broad Institute Genome Sequencing Center for Infectious Disease"/>
            <person name="Wu L."/>
            <person name="Ma J."/>
        </authorList>
    </citation>
    <scope>NUCLEOTIDE SEQUENCE [LARGE SCALE GENOMIC DNA]</scope>
    <source>
        <strain evidence="1 2">JCM 10303</strain>
    </source>
</reference>
<dbReference type="RefSeq" id="WP_009943675.1">
    <property type="nucleotide sequence ID" value="NZ_BAAAGS010000001.1"/>
</dbReference>
<name>A0ABN1BY63_SACER</name>
<comment type="caution">
    <text evidence="1">The sequence shown here is derived from an EMBL/GenBank/DDBJ whole genome shotgun (WGS) entry which is preliminary data.</text>
</comment>
<keyword evidence="2" id="KW-1185">Reference proteome</keyword>
<evidence type="ECO:0000313" key="1">
    <source>
        <dbReference type="EMBL" id="GAA0507275.1"/>
    </source>
</evidence>
<dbReference type="EMBL" id="BAAAGS010000001">
    <property type="protein sequence ID" value="GAA0507275.1"/>
    <property type="molecule type" value="Genomic_DNA"/>
</dbReference>